<gene>
    <name evidence="3" type="primary">Contig11199.g11963</name>
    <name evidence="3" type="ORF">STYLEM_2326</name>
</gene>
<protein>
    <submittedName>
        <fullName evidence="3">Uncharacterized protein</fullName>
    </submittedName>
</protein>
<feature type="chain" id="PRO_5001729105" evidence="2">
    <location>
        <begin position="24"/>
        <end position="230"/>
    </location>
</feature>
<sequence length="230" mass="26808">MKYFHSHLQILLLTFLVYQQTWAIEEMRLLDRPNPFFVLKSEIKELQNRDEFYITLTVQQLDLSQWNLTGDNYYFAFNLVLGELPDNSLDLVRCEYHLNEPDKGFFCLDQSINNQGVLSNDLQQDVTGVYTWNAEVLRGSAMKAGYFEMTFTRPLITDDSRDIQFTQKNKPVYIQCGFEIGELSQFDDTQRMQSYRLKATNLLLITQGTSLVKYALSLLSLIMISVSLNF</sequence>
<dbReference type="AlphaFoldDB" id="A0A077ZVS8"/>
<reference evidence="3 4" key="1">
    <citation type="submission" date="2014-06" db="EMBL/GenBank/DDBJ databases">
        <authorList>
            <person name="Swart Estienne"/>
        </authorList>
    </citation>
    <scope>NUCLEOTIDE SEQUENCE [LARGE SCALE GENOMIC DNA]</scope>
    <source>
        <strain evidence="3 4">130c</strain>
    </source>
</reference>
<keyword evidence="1" id="KW-0812">Transmembrane</keyword>
<feature type="transmembrane region" description="Helical" evidence="1">
    <location>
        <begin position="211"/>
        <end position="228"/>
    </location>
</feature>
<evidence type="ECO:0000256" key="2">
    <source>
        <dbReference type="SAM" id="SignalP"/>
    </source>
</evidence>
<organism evidence="3 4">
    <name type="scientific">Stylonychia lemnae</name>
    <name type="common">Ciliate</name>
    <dbReference type="NCBI Taxonomy" id="5949"/>
    <lineage>
        <taxon>Eukaryota</taxon>
        <taxon>Sar</taxon>
        <taxon>Alveolata</taxon>
        <taxon>Ciliophora</taxon>
        <taxon>Intramacronucleata</taxon>
        <taxon>Spirotrichea</taxon>
        <taxon>Stichotrichia</taxon>
        <taxon>Sporadotrichida</taxon>
        <taxon>Oxytrichidae</taxon>
        <taxon>Stylonychinae</taxon>
        <taxon>Stylonychia</taxon>
    </lineage>
</organism>
<keyword evidence="1" id="KW-0472">Membrane</keyword>
<keyword evidence="4" id="KW-1185">Reference proteome</keyword>
<keyword evidence="2" id="KW-0732">Signal</keyword>
<accession>A0A077ZVS8</accession>
<dbReference type="Proteomes" id="UP000039865">
    <property type="component" value="Unassembled WGS sequence"/>
</dbReference>
<keyword evidence="1" id="KW-1133">Transmembrane helix</keyword>
<dbReference type="EMBL" id="CCKQ01002257">
    <property type="protein sequence ID" value="CDW73350.1"/>
    <property type="molecule type" value="Genomic_DNA"/>
</dbReference>
<dbReference type="InParanoid" id="A0A077ZVS8"/>
<name>A0A077ZVS8_STYLE</name>
<evidence type="ECO:0000313" key="4">
    <source>
        <dbReference type="Proteomes" id="UP000039865"/>
    </source>
</evidence>
<feature type="signal peptide" evidence="2">
    <location>
        <begin position="1"/>
        <end position="23"/>
    </location>
</feature>
<evidence type="ECO:0000256" key="1">
    <source>
        <dbReference type="SAM" id="Phobius"/>
    </source>
</evidence>
<evidence type="ECO:0000313" key="3">
    <source>
        <dbReference type="EMBL" id="CDW73350.1"/>
    </source>
</evidence>
<proteinExistence type="predicted"/>